<dbReference type="EMBL" id="CP071517">
    <property type="protein sequence ID" value="QSX73633.1"/>
    <property type="molecule type" value="Genomic_DNA"/>
</dbReference>
<keyword evidence="3" id="KW-0677">Repeat</keyword>
<dbReference type="InterPro" id="IPR050179">
    <property type="entry name" value="Trans_hexapeptide_repeat"/>
</dbReference>
<dbReference type="SUPFAM" id="SSF51161">
    <property type="entry name" value="Trimeric LpxA-like enzymes"/>
    <property type="match status" value="1"/>
</dbReference>
<feature type="domain" description="PglD N-terminal" evidence="4">
    <location>
        <begin position="3"/>
        <end position="75"/>
    </location>
</feature>
<reference evidence="5 6" key="1">
    <citation type="submission" date="2021-02" db="EMBL/GenBank/DDBJ databases">
        <title>Lysobacter arenosi sp. nov., isolated from soil of gangwondo yeongwol, south Korea.</title>
        <authorList>
            <person name="Kim K.R."/>
            <person name="Kim K.H."/>
            <person name="Jeon C.O."/>
        </authorList>
    </citation>
    <scope>NUCLEOTIDE SEQUENCE [LARGE SCALE GENOMIC DNA]</scope>
    <source>
        <strain evidence="5 6">R7</strain>
    </source>
</reference>
<sequence>MNKIAIFGAGGFAREVLVLLEDMGLADRVSALFESDGIWKPRDIWGIPTLPISRFEPTSTDLVLGVGDPNARMAMRSSLPKETRFPTLVHPGARIHRTTLVGNGVIVCEGCIVTCDIELGDHVNLDRLTTIGHDSRIGDFVTAAPATVVSGNCQIGSLTYLGTNSCVREKVTIAPGTTVGMGATVVSNIETPGIYVGTPAKRRPD</sequence>
<evidence type="ECO:0000256" key="3">
    <source>
        <dbReference type="ARBA" id="ARBA00022737"/>
    </source>
</evidence>
<proteinExistence type="inferred from homology"/>
<protein>
    <submittedName>
        <fullName evidence="5">NeuD/PglB/VioB family sugar acetyltransferase</fullName>
    </submittedName>
</protein>
<dbReference type="PROSITE" id="PS00101">
    <property type="entry name" value="HEXAPEP_TRANSFERASES"/>
    <property type="match status" value="1"/>
</dbReference>
<dbReference type="Pfam" id="PF17836">
    <property type="entry name" value="PglD_N"/>
    <property type="match status" value="1"/>
</dbReference>
<evidence type="ECO:0000313" key="6">
    <source>
        <dbReference type="Proteomes" id="UP000663400"/>
    </source>
</evidence>
<evidence type="ECO:0000256" key="1">
    <source>
        <dbReference type="ARBA" id="ARBA00007274"/>
    </source>
</evidence>
<dbReference type="InterPro" id="IPR041561">
    <property type="entry name" value="PglD_N"/>
</dbReference>
<dbReference type="Proteomes" id="UP000663400">
    <property type="component" value="Chromosome"/>
</dbReference>
<dbReference type="InterPro" id="IPR018357">
    <property type="entry name" value="Hexapep_transf_CS"/>
</dbReference>
<dbReference type="Gene3D" id="2.160.10.10">
    <property type="entry name" value="Hexapeptide repeat proteins"/>
    <property type="match status" value="1"/>
</dbReference>
<dbReference type="CDD" id="cd03360">
    <property type="entry name" value="LbH_AT_putative"/>
    <property type="match status" value="1"/>
</dbReference>
<dbReference type="PANTHER" id="PTHR43300">
    <property type="entry name" value="ACETYLTRANSFERASE"/>
    <property type="match status" value="1"/>
</dbReference>
<organism evidence="5 6">
    <name type="scientific">Lysobacter arenosi</name>
    <dbReference type="NCBI Taxonomy" id="2795387"/>
    <lineage>
        <taxon>Bacteria</taxon>
        <taxon>Pseudomonadati</taxon>
        <taxon>Pseudomonadota</taxon>
        <taxon>Gammaproteobacteria</taxon>
        <taxon>Lysobacterales</taxon>
        <taxon>Lysobacteraceae</taxon>
        <taxon>Lysobacter</taxon>
    </lineage>
</organism>
<name>A0ABX7R7Y3_9GAMM</name>
<comment type="similarity">
    <text evidence="1">Belongs to the transferase hexapeptide repeat family.</text>
</comment>
<evidence type="ECO:0000256" key="2">
    <source>
        <dbReference type="ARBA" id="ARBA00022679"/>
    </source>
</evidence>
<keyword evidence="2" id="KW-0808">Transferase</keyword>
<accession>A0ABX7R7Y3</accession>
<dbReference type="NCBIfam" id="TIGR03570">
    <property type="entry name" value="NeuD_NnaD"/>
    <property type="match status" value="1"/>
</dbReference>
<gene>
    <name evidence="5" type="ORF">HIV01_010300</name>
</gene>
<dbReference type="InterPro" id="IPR011004">
    <property type="entry name" value="Trimer_LpxA-like_sf"/>
</dbReference>
<keyword evidence="6" id="KW-1185">Reference proteome</keyword>
<dbReference type="PANTHER" id="PTHR43300:SF7">
    <property type="entry name" value="UDP-N-ACETYLBACILLOSAMINE N-ACETYLTRANSFERASE"/>
    <property type="match status" value="1"/>
</dbReference>
<evidence type="ECO:0000313" key="5">
    <source>
        <dbReference type="EMBL" id="QSX73633.1"/>
    </source>
</evidence>
<dbReference type="RefSeq" id="WP_200606895.1">
    <property type="nucleotide sequence ID" value="NZ_CP071517.1"/>
</dbReference>
<dbReference type="InterPro" id="IPR020019">
    <property type="entry name" value="AcTrfase_PglD-like"/>
</dbReference>
<dbReference type="Gene3D" id="3.40.50.20">
    <property type="match status" value="1"/>
</dbReference>
<evidence type="ECO:0000259" key="4">
    <source>
        <dbReference type="Pfam" id="PF17836"/>
    </source>
</evidence>